<comment type="similarity">
    <text evidence="2">Belongs to the otopetrin family.</text>
</comment>
<keyword evidence="8" id="KW-0406">Ion transport</keyword>
<feature type="transmembrane region" description="Helical" evidence="12">
    <location>
        <begin position="426"/>
        <end position="443"/>
    </location>
</feature>
<keyword evidence="14" id="KW-1185">Reference proteome</keyword>
<feature type="transmembrane region" description="Helical" evidence="12">
    <location>
        <begin position="322"/>
        <end position="341"/>
    </location>
</feature>
<dbReference type="PANTHER" id="PTHR21522:SF61">
    <property type="entry name" value="PROTON CHANNEL OTOPLC"/>
    <property type="match status" value="1"/>
</dbReference>
<feature type="transmembrane region" description="Helical" evidence="12">
    <location>
        <begin position="463"/>
        <end position="482"/>
    </location>
</feature>
<dbReference type="Pfam" id="PF03189">
    <property type="entry name" value="Otopetrin"/>
    <property type="match status" value="1"/>
</dbReference>
<keyword evidence="10" id="KW-0407">Ion channel</keyword>
<feature type="transmembrane region" description="Helical" evidence="12">
    <location>
        <begin position="151"/>
        <end position="173"/>
    </location>
</feature>
<comment type="subcellular location">
    <subcellularLocation>
        <location evidence="1">Cell membrane</location>
        <topology evidence="1">Multi-pass membrane protein</topology>
    </subcellularLocation>
</comment>
<evidence type="ECO:0000256" key="12">
    <source>
        <dbReference type="SAM" id="Phobius"/>
    </source>
</evidence>
<evidence type="ECO:0000256" key="5">
    <source>
        <dbReference type="ARBA" id="ARBA00022692"/>
    </source>
</evidence>
<evidence type="ECO:0000256" key="10">
    <source>
        <dbReference type="ARBA" id="ARBA00023303"/>
    </source>
</evidence>
<organism evidence="13 14">
    <name type="scientific">Dryococelus australis</name>
    <dbReference type="NCBI Taxonomy" id="614101"/>
    <lineage>
        <taxon>Eukaryota</taxon>
        <taxon>Metazoa</taxon>
        <taxon>Ecdysozoa</taxon>
        <taxon>Arthropoda</taxon>
        <taxon>Hexapoda</taxon>
        <taxon>Insecta</taxon>
        <taxon>Pterygota</taxon>
        <taxon>Neoptera</taxon>
        <taxon>Polyneoptera</taxon>
        <taxon>Phasmatodea</taxon>
        <taxon>Verophasmatodea</taxon>
        <taxon>Anareolatae</taxon>
        <taxon>Phasmatidae</taxon>
        <taxon>Eurycanthinae</taxon>
        <taxon>Dryococelus</taxon>
    </lineage>
</organism>
<name>A0ABQ9GGS6_9NEOP</name>
<accession>A0ABQ9GGS6</accession>
<feature type="region of interest" description="Disordered" evidence="11">
    <location>
        <begin position="1"/>
        <end position="40"/>
    </location>
</feature>
<feature type="transmembrane region" description="Helical" evidence="12">
    <location>
        <begin position="353"/>
        <end position="376"/>
    </location>
</feature>
<gene>
    <name evidence="13" type="ORF">PR048_027533</name>
</gene>
<evidence type="ECO:0000256" key="2">
    <source>
        <dbReference type="ARBA" id="ARBA00006513"/>
    </source>
</evidence>
<feature type="transmembrane region" description="Helical" evidence="12">
    <location>
        <begin position="281"/>
        <end position="302"/>
    </location>
</feature>
<protein>
    <recommendedName>
        <fullName evidence="15">Otopetrin</fullName>
    </recommendedName>
</protein>
<keyword evidence="7 12" id="KW-1133">Transmembrane helix</keyword>
<sequence>MTPNCQAETARLPPGRTGFNPRSGHPPPPRESPAGGFSRGSPGFPRPFIPALLHSLIDSGKVRRQFQVRQQETDSAAQECRNVPQHGRRASLSVIYSLLSFGQYFERNATAHCDDVLVAVTPVVRTMFVIMQMIFVFANNGKFLASPEHSLVSRFGLMHMIAANLCKWLYVVVQEAKNDIMNSVNKSTIDTGETQNSSGSGASCWKSRVVSSVMHDAGPYLFPCTVEYSLLCAVILATMWRSACTDLSSERRVRKRSGVNVIYARSISQFSVDFSGANKGLFAGLAAASLSILSLLLFFELAGRPRLLRAALIQADIWEATLYVSSAVAAIACLVAMRSLAHRPDHRRLELEHALLFVSHGGLLLYLVFQMAGVYFEVDVLADPWHVMKVLTPLSALLQSCCQTPLVVDAWRRACSSPQELRRKPGRQLVTFLLVANVCMWAFNRLLNNRPESHPGMVRFYGMWPWTIITHVCVPLVMCYRFQSSVCLYEIWIHVYKLQ</sequence>
<evidence type="ECO:0000256" key="3">
    <source>
        <dbReference type="ARBA" id="ARBA00022448"/>
    </source>
</evidence>
<keyword evidence="3" id="KW-0813">Transport</keyword>
<keyword evidence="5 12" id="KW-0812">Transmembrane</keyword>
<feature type="transmembrane region" description="Helical" evidence="12">
    <location>
        <begin position="220"/>
        <end position="240"/>
    </location>
</feature>
<reference evidence="13 14" key="1">
    <citation type="submission" date="2023-02" db="EMBL/GenBank/DDBJ databases">
        <title>LHISI_Scaffold_Assembly.</title>
        <authorList>
            <person name="Stuart O.P."/>
            <person name="Cleave R."/>
            <person name="Magrath M.J.L."/>
            <person name="Mikheyev A.S."/>
        </authorList>
    </citation>
    <scope>NUCLEOTIDE SEQUENCE [LARGE SCALE GENOMIC DNA]</scope>
    <source>
        <strain evidence="13">Daus_M_001</strain>
        <tissue evidence="13">Leg muscle</tissue>
    </source>
</reference>
<evidence type="ECO:0000256" key="1">
    <source>
        <dbReference type="ARBA" id="ARBA00004651"/>
    </source>
</evidence>
<evidence type="ECO:0000313" key="13">
    <source>
        <dbReference type="EMBL" id="KAJ8871227.1"/>
    </source>
</evidence>
<dbReference type="PANTHER" id="PTHR21522">
    <property type="entry name" value="PROTON CHANNEL OTOP"/>
    <property type="match status" value="1"/>
</dbReference>
<dbReference type="EMBL" id="JARBHB010000012">
    <property type="protein sequence ID" value="KAJ8871227.1"/>
    <property type="molecule type" value="Genomic_DNA"/>
</dbReference>
<keyword evidence="4" id="KW-1003">Cell membrane</keyword>
<evidence type="ECO:0000256" key="8">
    <source>
        <dbReference type="ARBA" id="ARBA00023065"/>
    </source>
</evidence>
<dbReference type="Proteomes" id="UP001159363">
    <property type="component" value="Chromosome 11"/>
</dbReference>
<keyword evidence="6" id="KW-0375">Hydrogen ion transport</keyword>
<evidence type="ECO:0000256" key="7">
    <source>
        <dbReference type="ARBA" id="ARBA00022989"/>
    </source>
</evidence>
<dbReference type="InterPro" id="IPR004878">
    <property type="entry name" value="Otopetrin"/>
</dbReference>
<evidence type="ECO:0000313" key="14">
    <source>
        <dbReference type="Proteomes" id="UP001159363"/>
    </source>
</evidence>
<evidence type="ECO:0008006" key="15">
    <source>
        <dbReference type="Google" id="ProtNLM"/>
    </source>
</evidence>
<evidence type="ECO:0000256" key="4">
    <source>
        <dbReference type="ARBA" id="ARBA00022475"/>
    </source>
</evidence>
<evidence type="ECO:0000256" key="11">
    <source>
        <dbReference type="SAM" id="MobiDB-lite"/>
    </source>
</evidence>
<comment type="caution">
    <text evidence="13">The sequence shown here is derived from an EMBL/GenBank/DDBJ whole genome shotgun (WGS) entry which is preliminary data.</text>
</comment>
<proteinExistence type="inferred from homology"/>
<evidence type="ECO:0000256" key="6">
    <source>
        <dbReference type="ARBA" id="ARBA00022781"/>
    </source>
</evidence>
<evidence type="ECO:0000256" key="9">
    <source>
        <dbReference type="ARBA" id="ARBA00023136"/>
    </source>
</evidence>
<keyword evidence="9 12" id="KW-0472">Membrane</keyword>
<feature type="transmembrane region" description="Helical" evidence="12">
    <location>
        <begin position="116"/>
        <end position="139"/>
    </location>
</feature>